<dbReference type="PANTHER" id="PTHR47784">
    <property type="entry name" value="STEROL UPTAKE CONTROL PROTEIN 2"/>
    <property type="match status" value="1"/>
</dbReference>
<dbReference type="AlphaFoldDB" id="A0A9Q9DVT2"/>
<feature type="compositionally biased region" description="Basic residues" evidence="1">
    <location>
        <begin position="1"/>
        <end position="10"/>
    </location>
</feature>
<sequence>MATRRPHPKSKLGCTECKQRRVKSPKGTGSPCQGPLWSLAGPYYIQEENLNCMSKSGPEWSIPVQRFGTKVDPSSVMKAGPVVKTAENVVHHKEEESPASLPAQNLTDVCVRDGLLARCSIPAQSFYNDVLRHFATDTIPSYSAGAACQAAWRNALPDLAAKYSFVTRGMLALGLLHISHLATTTEETRESYQKKAATQMNAAMDQYRIEVQHVSTENANALFAFASMLSLFVLSTSASECSLALNAFRADANQCDHRAKLAASMVHTICRIFRSIRGVLVILVPCWNHLQSGPLQLVVSRDWPAAIPETENDIRNDEKLCQLEKMWSRPDRAYDYSFDTLRLTLKSLRESFALVSRLERLGSTLKEKGNGEFDWNCAIHWPVQLTLDFLLLLEQQRMEAWCIVAHFAILPAKARDVPWLDGLAENMITTAALVIGEEHWTWIAWPVEAVGLDLKILQNPVAASIPAASPPHRPSLEADRACPR</sequence>
<accession>A0A9Q9DVT2</accession>
<dbReference type="EMBL" id="CP089278">
    <property type="protein sequence ID" value="USP80184.1"/>
    <property type="molecule type" value="Genomic_DNA"/>
</dbReference>
<dbReference type="InterPro" id="IPR053157">
    <property type="entry name" value="Sterol_Uptake_Regulator"/>
</dbReference>
<evidence type="ECO:0000313" key="3">
    <source>
        <dbReference type="Proteomes" id="UP001056012"/>
    </source>
</evidence>
<dbReference type="PANTHER" id="PTHR47784:SF5">
    <property type="entry name" value="STEROL UPTAKE CONTROL PROTEIN 2"/>
    <property type="match status" value="1"/>
</dbReference>
<dbReference type="GO" id="GO:0001228">
    <property type="term" value="F:DNA-binding transcription activator activity, RNA polymerase II-specific"/>
    <property type="evidence" value="ECO:0007669"/>
    <property type="project" value="TreeGrafter"/>
</dbReference>
<keyword evidence="3" id="KW-1185">Reference proteome</keyword>
<evidence type="ECO:0000256" key="1">
    <source>
        <dbReference type="SAM" id="MobiDB-lite"/>
    </source>
</evidence>
<evidence type="ECO:0000313" key="2">
    <source>
        <dbReference type="EMBL" id="USP80184.1"/>
    </source>
</evidence>
<feature type="region of interest" description="Disordered" evidence="1">
    <location>
        <begin position="1"/>
        <end position="31"/>
    </location>
</feature>
<organism evidence="2 3">
    <name type="scientific">Curvularia clavata</name>
    <dbReference type="NCBI Taxonomy" id="95742"/>
    <lineage>
        <taxon>Eukaryota</taxon>
        <taxon>Fungi</taxon>
        <taxon>Dikarya</taxon>
        <taxon>Ascomycota</taxon>
        <taxon>Pezizomycotina</taxon>
        <taxon>Dothideomycetes</taxon>
        <taxon>Pleosporomycetidae</taxon>
        <taxon>Pleosporales</taxon>
        <taxon>Pleosporineae</taxon>
        <taxon>Pleosporaceae</taxon>
        <taxon>Curvularia</taxon>
    </lineage>
</organism>
<dbReference type="VEuPathDB" id="FungiDB:yc1106_07458"/>
<proteinExistence type="predicted"/>
<dbReference type="Proteomes" id="UP001056012">
    <property type="component" value="Chromosome 5"/>
</dbReference>
<gene>
    <name evidence="2" type="ORF">yc1106_07458</name>
</gene>
<name>A0A9Q9DVT2_CURCL</name>
<protein>
    <submittedName>
        <fullName evidence="2">C6 transcription factor</fullName>
    </submittedName>
</protein>
<dbReference type="OrthoDB" id="5386330at2759"/>
<reference evidence="2" key="1">
    <citation type="submission" date="2021-12" db="EMBL/GenBank/DDBJ databases">
        <title>Curvularia clavata genome.</title>
        <authorList>
            <person name="Cao Y."/>
        </authorList>
    </citation>
    <scope>NUCLEOTIDE SEQUENCE</scope>
    <source>
        <strain evidence="2">Yc1106</strain>
    </source>
</reference>